<reference evidence="4 5" key="1">
    <citation type="journal article" date="2023" name="Microbiol. Spectr.">
        <title>Symbiosis of Carpenter Bees with Uncharacterized Lactic Acid Bacteria Showing NAD Auxotrophy.</title>
        <authorList>
            <person name="Kawasaki S."/>
            <person name="Ozawa K."/>
            <person name="Mori T."/>
            <person name="Yamamoto A."/>
            <person name="Ito M."/>
            <person name="Ohkuma M."/>
            <person name="Sakamoto M."/>
            <person name="Matsutani M."/>
        </authorList>
    </citation>
    <scope>NUCLEOTIDE SEQUENCE [LARGE SCALE GENOMIC DNA]</scope>
    <source>
        <strain evidence="4 5">KimH</strain>
    </source>
</reference>
<evidence type="ECO:0000313" key="4">
    <source>
        <dbReference type="EMBL" id="BDR54459.1"/>
    </source>
</evidence>
<evidence type="ECO:0000256" key="2">
    <source>
        <dbReference type="SAM" id="MobiDB-lite"/>
    </source>
</evidence>
<protein>
    <submittedName>
        <fullName evidence="4">Transcriptional regulator</fullName>
    </submittedName>
</protein>
<feature type="region of interest" description="Disordered" evidence="2">
    <location>
        <begin position="374"/>
        <end position="444"/>
    </location>
</feature>
<dbReference type="Proteomes" id="UP001321748">
    <property type="component" value="Chromosome"/>
</dbReference>
<accession>A0ABN6SFG8</accession>
<dbReference type="PANTHER" id="PTHR33392">
    <property type="entry name" value="POLYISOPRENYL-TEICHOIC ACID--PEPTIDOGLYCAN TEICHOIC ACID TRANSFERASE TAGU"/>
    <property type="match status" value="1"/>
</dbReference>
<feature type="region of interest" description="Disordered" evidence="2">
    <location>
        <begin position="1"/>
        <end position="22"/>
    </location>
</feature>
<dbReference type="NCBIfam" id="TIGR00350">
    <property type="entry name" value="lytR_cpsA_psr"/>
    <property type="match status" value="1"/>
</dbReference>
<feature type="compositionally biased region" description="Basic and acidic residues" evidence="2">
    <location>
        <begin position="374"/>
        <end position="383"/>
    </location>
</feature>
<proteinExistence type="inferred from homology"/>
<gene>
    <name evidence="4" type="ORF">KIMH_05700</name>
</gene>
<dbReference type="Gene3D" id="3.40.630.190">
    <property type="entry name" value="LCP protein"/>
    <property type="match status" value="1"/>
</dbReference>
<comment type="similarity">
    <text evidence="1">Belongs to the LytR/CpsA/Psr (LCP) family.</text>
</comment>
<feature type="compositionally biased region" description="Polar residues" evidence="2">
    <location>
        <begin position="384"/>
        <end position="397"/>
    </location>
</feature>
<evidence type="ECO:0000259" key="3">
    <source>
        <dbReference type="Pfam" id="PF03816"/>
    </source>
</evidence>
<dbReference type="Pfam" id="PF03816">
    <property type="entry name" value="LytR_cpsA_psr"/>
    <property type="match status" value="1"/>
</dbReference>
<dbReference type="InterPro" id="IPR050922">
    <property type="entry name" value="LytR/CpsA/Psr_CW_biosynth"/>
</dbReference>
<evidence type="ECO:0000256" key="1">
    <source>
        <dbReference type="ARBA" id="ARBA00006068"/>
    </source>
</evidence>
<dbReference type="PANTHER" id="PTHR33392:SF6">
    <property type="entry name" value="POLYISOPRENYL-TEICHOIC ACID--PEPTIDOGLYCAN TEICHOIC ACID TRANSFERASE TAGU"/>
    <property type="match status" value="1"/>
</dbReference>
<keyword evidence="5" id="KW-1185">Reference proteome</keyword>
<sequence>MTSHKKDSHGVPNIRGKASMGPRHSLGFKVSHRVRNGVLISICAVLAFASSFAAAAVIETMGSLHKVPKIPLVPGNKTTDPEDIYKGKTLNILVLGQDTREGAANAAIGGGDLEDAGNHQSDTAIVAQISADRSYINMVPIPRDSMVNAPACVTSKGTTIPARPYVMFNSIFATGYQEGGDIASAASCSLTAVNALTGLDIQQFVVADFNGMKDMIDALGGVDICIPVNTKDDYTGLDLHKGLQHLDGTNATQYARMRHGTGTDGSDIMRTTRQQYLIKTLMNQAQHNNIYSNFGSMYQLAKTSLNALQFSEDLGSITTLYGLADSLKSINSSHIYSRTLPVKPDPLNPLARVVWASEAQDVWDTLKAEKPLTDEHIYKDHSPDNSTSANQSTTPDANSEDAAAVSPSASQPEADPKTGLIHQGDQLIDPVTGGTVDPEDGTIRDANTGQYIGIADRYLSTTVCAVPAQK</sequence>
<dbReference type="InterPro" id="IPR004474">
    <property type="entry name" value="LytR_CpsA_psr"/>
</dbReference>
<dbReference type="EMBL" id="AP026800">
    <property type="protein sequence ID" value="BDR54459.1"/>
    <property type="molecule type" value="Genomic_DNA"/>
</dbReference>
<organism evidence="4 5">
    <name type="scientific">Bombiscardovia apis</name>
    <dbReference type="NCBI Taxonomy" id="2932182"/>
    <lineage>
        <taxon>Bacteria</taxon>
        <taxon>Bacillati</taxon>
        <taxon>Actinomycetota</taxon>
        <taxon>Actinomycetes</taxon>
        <taxon>Bifidobacteriales</taxon>
        <taxon>Bifidobacteriaceae</taxon>
        <taxon>Bombiscardovia</taxon>
    </lineage>
</organism>
<feature type="domain" description="Cell envelope-related transcriptional attenuator" evidence="3">
    <location>
        <begin position="121"/>
        <end position="286"/>
    </location>
</feature>
<evidence type="ECO:0000313" key="5">
    <source>
        <dbReference type="Proteomes" id="UP001321748"/>
    </source>
</evidence>
<name>A0ABN6SFG8_9BIFI</name>